<organism evidence="2 3">
    <name type="scientific">Tanacetum coccineum</name>
    <dbReference type="NCBI Taxonomy" id="301880"/>
    <lineage>
        <taxon>Eukaryota</taxon>
        <taxon>Viridiplantae</taxon>
        <taxon>Streptophyta</taxon>
        <taxon>Embryophyta</taxon>
        <taxon>Tracheophyta</taxon>
        <taxon>Spermatophyta</taxon>
        <taxon>Magnoliopsida</taxon>
        <taxon>eudicotyledons</taxon>
        <taxon>Gunneridae</taxon>
        <taxon>Pentapetalae</taxon>
        <taxon>asterids</taxon>
        <taxon>campanulids</taxon>
        <taxon>Asterales</taxon>
        <taxon>Asteraceae</taxon>
        <taxon>Asteroideae</taxon>
        <taxon>Anthemideae</taxon>
        <taxon>Anthemidinae</taxon>
        <taxon>Tanacetum</taxon>
    </lineage>
</organism>
<dbReference type="EMBL" id="BQNB010019675">
    <property type="protein sequence ID" value="GJT87862.1"/>
    <property type="molecule type" value="Genomic_DNA"/>
</dbReference>
<comment type="caution">
    <text evidence="2">The sequence shown here is derived from an EMBL/GenBank/DDBJ whole genome shotgun (WGS) entry which is preliminary data.</text>
</comment>
<evidence type="ECO:0008006" key="4">
    <source>
        <dbReference type="Google" id="ProtNLM"/>
    </source>
</evidence>
<gene>
    <name evidence="2" type="ORF">Tco_1069579</name>
</gene>
<proteinExistence type="predicted"/>
<feature type="compositionally biased region" description="Polar residues" evidence="1">
    <location>
        <begin position="349"/>
        <end position="362"/>
    </location>
</feature>
<keyword evidence="3" id="KW-1185">Reference proteome</keyword>
<evidence type="ECO:0000256" key="1">
    <source>
        <dbReference type="SAM" id="MobiDB-lite"/>
    </source>
</evidence>
<accession>A0ABQ5HKU5</accession>
<evidence type="ECO:0000313" key="2">
    <source>
        <dbReference type="EMBL" id="GJT87862.1"/>
    </source>
</evidence>
<protein>
    <recommendedName>
        <fullName evidence="4">Retrovirus-related Pol polyprotein from transposon TNT 1-94</fullName>
    </recommendedName>
</protein>
<reference evidence="2" key="2">
    <citation type="submission" date="2022-01" db="EMBL/GenBank/DDBJ databases">
        <authorList>
            <person name="Yamashiro T."/>
            <person name="Shiraishi A."/>
            <person name="Satake H."/>
            <person name="Nakayama K."/>
        </authorList>
    </citation>
    <scope>NUCLEOTIDE SEQUENCE</scope>
</reference>
<evidence type="ECO:0000313" key="3">
    <source>
        <dbReference type="Proteomes" id="UP001151760"/>
    </source>
</evidence>
<dbReference type="Proteomes" id="UP001151760">
    <property type="component" value="Unassembled WGS sequence"/>
</dbReference>
<name>A0ABQ5HKU5_9ASTR</name>
<reference evidence="2" key="1">
    <citation type="journal article" date="2022" name="Int. J. Mol. Sci.">
        <title>Draft Genome of Tanacetum Coccineum: Genomic Comparison of Closely Related Tanacetum-Family Plants.</title>
        <authorList>
            <person name="Yamashiro T."/>
            <person name="Shiraishi A."/>
            <person name="Nakayama K."/>
            <person name="Satake H."/>
        </authorList>
    </citation>
    <scope>NUCLEOTIDE SEQUENCE</scope>
</reference>
<feature type="region of interest" description="Disordered" evidence="1">
    <location>
        <begin position="349"/>
        <end position="378"/>
    </location>
</feature>
<sequence>MEIVEVPQILKYTGGRLNVAPVLEVENFTNWKKRYDLILYHEGPSNVKESRVMDMKLCYNTFKFKEGGSLTQTFTRYKALMNELVNDGIKLLKLEMNTGFINGLPKKWLSFYQSLKNTNHVKDSELASLFDSPDDEEDTRSSHEYLNDLEEEYQARALLAKSKRFFKKGTQRFSSAKDDEEVSSDENEVTEFKDLMALTVEERVSIDKESARNDYLCIDLNYVEEQRNNIFSKYRNLVQELNTCKEQLLVLNQAKLDLLTMQHVNTKILKENQNLIFKLKELTSIKETWLNSSNKVNQYINGQIPTQKKKILGINQLIKDTSSFGSKHLVFVKYLANYSYMSITGSNIPKSSKTEDSTLPNQDTDKVPLNESQRNTTDPSVVISNTLATNYDSACRIILTQVWIDSLRVLEREREREVVE</sequence>